<reference evidence="2" key="1">
    <citation type="submission" date="2023-07" db="EMBL/GenBank/DDBJ databases">
        <authorList>
            <consortium name="AG Swart"/>
            <person name="Singh M."/>
            <person name="Singh A."/>
            <person name="Seah K."/>
            <person name="Emmerich C."/>
        </authorList>
    </citation>
    <scope>NUCLEOTIDE SEQUENCE</scope>
    <source>
        <strain evidence="2">DP1</strain>
    </source>
</reference>
<evidence type="ECO:0000256" key="1">
    <source>
        <dbReference type="SAM" id="MobiDB-lite"/>
    </source>
</evidence>
<dbReference type="Proteomes" id="UP001295684">
    <property type="component" value="Unassembled WGS sequence"/>
</dbReference>
<sequence>MGKSASKKEKNWVKVQKKKTKLMYSKCSKIESALIGNNEAGKTTFIRRLTNDEYDPDYEETIITQMGVKLIDFKDKLDFPMYLRLIDTPGNAVSFLKDEQSVFENLDIAFVVLDGSKVIHKEHVISVNNYVIQRLRTYNKKVIEKEKKSSEYKNYLCKLLDEESTGSGNLIPPDEMYGSVQDDLLIPPRARLDIDDRSEDPDNSFNNDHSEVNHGMSQHTIVNLRQDTYKSRDEENKQDADDIVNLYRNKKIKIAMFPAVFHIITKKDMLSDEGLEDQRGRAAALKAEGIIDEYFFISSKDVDEVNGIFELLEGINDRRMEVMRQERDEKDSQISSKGK</sequence>
<dbReference type="Gene3D" id="3.40.50.300">
    <property type="entry name" value="P-loop containing nucleotide triphosphate hydrolases"/>
    <property type="match status" value="1"/>
</dbReference>
<dbReference type="SUPFAM" id="SSF52540">
    <property type="entry name" value="P-loop containing nucleoside triphosphate hydrolases"/>
    <property type="match status" value="1"/>
</dbReference>
<gene>
    <name evidence="2" type="ORF">ECRASSUSDP1_LOCUS15637</name>
</gene>
<keyword evidence="3" id="KW-1185">Reference proteome</keyword>
<accession>A0AAD2CYA1</accession>
<name>A0AAD2CYA1_EUPCR</name>
<proteinExistence type="predicted"/>
<evidence type="ECO:0000313" key="3">
    <source>
        <dbReference type="Proteomes" id="UP001295684"/>
    </source>
</evidence>
<organism evidence="2 3">
    <name type="scientific">Euplotes crassus</name>
    <dbReference type="NCBI Taxonomy" id="5936"/>
    <lineage>
        <taxon>Eukaryota</taxon>
        <taxon>Sar</taxon>
        <taxon>Alveolata</taxon>
        <taxon>Ciliophora</taxon>
        <taxon>Intramacronucleata</taxon>
        <taxon>Spirotrichea</taxon>
        <taxon>Hypotrichia</taxon>
        <taxon>Euplotida</taxon>
        <taxon>Euplotidae</taxon>
        <taxon>Moneuplotes</taxon>
    </lineage>
</organism>
<dbReference type="CDD" id="cd00882">
    <property type="entry name" value="Ras_like_GTPase"/>
    <property type="match status" value="1"/>
</dbReference>
<dbReference type="AlphaFoldDB" id="A0AAD2CYA1"/>
<dbReference type="InterPro" id="IPR027417">
    <property type="entry name" value="P-loop_NTPase"/>
</dbReference>
<dbReference type="Pfam" id="PF08477">
    <property type="entry name" value="Roc"/>
    <property type="match status" value="1"/>
</dbReference>
<evidence type="ECO:0000313" key="2">
    <source>
        <dbReference type="EMBL" id="CAI2374285.1"/>
    </source>
</evidence>
<feature type="region of interest" description="Disordered" evidence="1">
    <location>
        <begin position="195"/>
        <end position="214"/>
    </location>
</feature>
<dbReference type="EMBL" id="CAMPGE010015677">
    <property type="protein sequence ID" value="CAI2374285.1"/>
    <property type="molecule type" value="Genomic_DNA"/>
</dbReference>
<protein>
    <submittedName>
        <fullName evidence="2">Uncharacterized protein</fullName>
    </submittedName>
</protein>
<comment type="caution">
    <text evidence="2">The sequence shown here is derived from an EMBL/GenBank/DDBJ whole genome shotgun (WGS) entry which is preliminary data.</text>
</comment>